<sequence>STSKSSVRYNLDEHDVRKNMLVYSRLPGGSELDIQSQQSLCKSLDSAIDPPLVLSKKKIPRGNSWVEVRQGDLYTDEEREEYSKYPTFMNSLSSISLPRAVYWQRLLLDKFQYLYIVSPRRSPENSPESSQNVSPANSFPRE</sequence>
<feature type="compositionally biased region" description="Low complexity" evidence="1">
    <location>
        <begin position="120"/>
        <end position="135"/>
    </location>
</feature>
<dbReference type="EMBL" id="MU001687">
    <property type="protein sequence ID" value="KAF2455265.1"/>
    <property type="molecule type" value="Genomic_DNA"/>
</dbReference>
<reference evidence="2" key="1">
    <citation type="journal article" date="2020" name="Stud. Mycol.">
        <title>101 Dothideomycetes genomes: a test case for predicting lifestyles and emergence of pathogens.</title>
        <authorList>
            <person name="Haridas S."/>
            <person name="Albert R."/>
            <person name="Binder M."/>
            <person name="Bloem J."/>
            <person name="Labutti K."/>
            <person name="Salamov A."/>
            <person name="Andreopoulos B."/>
            <person name="Baker S."/>
            <person name="Barry K."/>
            <person name="Bills G."/>
            <person name="Bluhm B."/>
            <person name="Cannon C."/>
            <person name="Castanera R."/>
            <person name="Culley D."/>
            <person name="Daum C."/>
            <person name="Ezra D."/>
            <person name="Gonzalez J."/>
            <person name="Henrissat B."/>
            <person name="Kuo A."/>
            <person name="Liang C."/>
            <person name="Lipzen A."/>
            <person name="Lutzoni F."/>
            <person name="Magnuson J."/>
            <person name="Mondo S."/>
            <person name="Nolan M."/>
            <person name="Ohm R."/>
            <person name="Pangilinan J."/>
            <person name="Park H.-J."/>
            <person name="Ramirez L."/>
            <person name="Alfaro M."/>
            <person name="Sun H."/>
            <person name="Tritt A."/>
            <person name="Yoshinaga Y."/>
            <person name="Zwiers L.-H."/>
            <person name="Turgeon B."/>
            <person name="Goodwin S."/>
            <person name="Spatafora J."/>
            <person name="Crous P."/>
            <person name="Grigoriev I."/>
        </authorList>
    </citation>
    <scope>NUCLEOTIDE SEQUENCE</scope>
    <source>
        <strain evidence="2">ATCC 16933</strain>
    </source>
</reference>
<evidence type="ECO:0000313" key="3">
    <source>
        <dbReference type="Proteomes" id="UP000799766"/>
    </source>
</evidence>
<evidence type="ECO:0000256" key="1">
    <source>
        <dbReference type="SAM" id="MobiDB-lite"/>
    </source>
</evidence>
<organism evidence="2 3">
    <name type="scientific">Lineolata rhizophorae</name>
    <dbReference type="NCBI Taxonomy" id="578093"/>
    <lineage>
        <taxon>Eukaryota</taxon>
        <taxon>Fungi</taxon>
        <taxon>Dikarya</taxon>
        <taxon>Ascomycota</taxon>
        <taxon>Pezizomycotina</taxon>
        <taxon>Dothideomycetes</taxon>
        <taxon>Dothideomycetes incertae sedis</taxon>
        <taxon>Lineolatales</taxon>
        <taxon>Lineolataceae</taxon>
        <taxon>Lineolata</taxon>
    </lineage>
</organism>
<proteinExistence type="predicted"/>
<feature type="non-terminal residue" evidence="2">
    <location>
        <position position="1"/>
    </location>
</feature>
<keyword evidence="3" id="KW-1185">Reference proteome</keyword>
<dbReference type="OrthoDB" id="3913028at2759"/>
<dbReference type="Proteomes" id="UP000799766">
    <property type="component" value="Unassembled WGS sequence"/>
</dbReference>
<gene>
    <name evidence="2" type="ORF">BDY21DRAFT_274042</name>
</gene>
<evidence type="ECO:0000313" key="2">
    <source>
        <dbReference type="EMBL" id="KAF2455265.1"/>
    </source>
</evidence>
<dbReference type="AlphaFoldDB" id="A0A6A6NU16"/>
<feature type="non-terminal residue" evidence="2">
    <location>
        <position position="142"/>
    </location>
</feature>
<protein>
    <submittedName>
        <fullName evidence="2">Uncharacterized protein</fullName>
    </submittedName>
</protein>
<name>A0A6A6NU16_9PEZI</name>
<accession>A0A6A6NU16</accession>
<feature type="region of interest" description="Disordered" evidence="1">
    <location>
        <begin position="120"/>
        <end position="142"/>
    </location>
</feature>